<feature type="compositionally biased region" description="Basic and acidic residues" evidence="1">
    <location>
        <begin position="213"/>
        <end position="235"/>
    </location>
</feature>
<dbReference type="PANTHER" id="PTHR12993">
    <property type="entry name" value="N-ACETYLGLUCOSAMINYL-PHOSPHATIDYLINOSITOL DE-N-ACETYLASE-RELATED"/>
    <property type="match status" value="1"/>
</dbReference>
<feature type="non-terminal residue" evidence="2">
    <location>
        <position position="235"/>
    </location>
</feature>
<dbReference type="EMBL" id="UINC01150411">
    <property type="protein sequence ID" value="SVD43440.1"/>
    <property type="molecule type" value="Genomic_DNA"/>
</dbReference>
<evidence type="ECO:0000256" key="1">
    <source>
        <dbReference type="SAM" id="MobiDB-lite"/>
    </source>
</evidence>
<dbReference type="Gene3D" id="3.40.50.10320">
    <property type="entry name" value="LmbE-like"/>
    <property type="match status" value="1"/>
</dbReference>
<dbReference type="GO" id="GO:0016811">
    <property type="term" value="F:hydrolase activity, acting on carbon-nitrogen (but not peptide) bonds, in linear amides"/>
    <property type="evidence" value="ECO:0007669"/>
    <property type="project" value="TreeGrafter"/>
</dbReference>
<proteinExistence type="predicted"/>
<dbReference type="AlphaFoldDB" id="A0A382VAH0"/>
<evidence type="ECO:0008006" key="3">
    <source>
        <dbReference type="Google" id="ProtNLM"/>
    </source>
</evidence>
<evidence type="ECO:0000313" key="2">
    <source>
        <dbReference type="EMBL" id="SVD43440.1"/>
    </source>
</evidence>
<feature type="region of interest" description="Disordered" evidence="1">
    <location>
        <begin position="210"/>
        <end position="235"/>
    </location>
</feature>
<dbReference type="PANTHER" id="PTHR12993:SF28">
    <property type="entry name" value="LMBE FAMILY PROTEIN"/>
    <property type="match status" value="1"/>
</dbReference>
<accession>A0A382VAH0</accession>
<gene>
    <name evidence="2" type="ORF">METZ01_LOCUS396294</name>
</gene>
<organism evidence="2">
    <name type="scientific">marine metagenome</name>
    <dbReference type="NCBI Taxonomy" id="408172"/>
    <lineage>
        <taxon>unclassified sequences</taxon>
        <taxon>metagenomes</taxon>
        <taxon>ecological metagenomes</taxon>
    </lineage>
</organism>
<sequence length="235" mass="26106">MPSNKEIPQTETANLLSKKAMVVVAHADDAEYSCSGTIAKLCSQKWDVAYVLCTNGSKGSSDNNMTSEEIAAIRRKEQIEAGQVLGLKDVAFLDYEDSALEPSLSLRKDIARQIRKYRPDILITTYPARNLNSHYGLGHPDHIAAGEAAMAAVFPTARDHLTFPELLEEGYQPHKVSEVWIIGAPDPDLWVDVSDHMETSIKALLRHSSQMSRADEETKEMMYSGRRERAEGKGM</sequence>
<reference evidence="2" key="1">
    <citation type="submission" date="2018-05" db="EMBL/GenBank/DDBJ databases">
        <authorList>
            <person name="Lanie J.A."/>
            <person name="Ng W.-L."/>
            <person name="Kazmierczak K.M."/>
            <person name="Andrzejewski T.M."/>
            <person name="Davidsen T.M."/>
            <person name="Wayne K.J."/>
            <person name="Tettelin H."/>
            <person name="Glass J.I."/>
            <person name="Rusch D."/>
            <person name="Podicherti R."/>
            <person name="Tsui H.-C.T."/>
            <person name="Winkler M.E."/>
        </authorList>
    </citation>
    <scope>NUCLEOTIDE SEQUENCE</scope>
</reference>
<dbReference type="SUPFAM" id="SSF102588">
    <property type="entry name" value="LmbE-like"/>
    <property type="match status" value="1"/>
</dbReference>
<dbReference type="Pfam" id="PF02585">
    <property type="entry name" value="PIG-L"/>
    <property type="match status" value="1"/>
</dbReference>
<dbReference type="InterPro" id="IPR003737">
    <property type="entry name" value="GlcNAc_PI_deacetylase-related"/>
</dbReference>
<name>A0A382VAH0_9ZZZZ</name>
<protein>
    <recommendedName>
        <fullName evidence="3">PIG-L family deacetylase</fullName>
    </recommendedName>
</protein>
<dbReference type="InterPro" id="IPR024078">
    <property type="entry name" value="LmbE-like_dom_sf"/>
</dbReference>